<protein>
    <submittedName>
        <fullName evidence="1">Uncharacterized protein</fullName>
    </submittedName>
</protein>
<evidence type="ECO:0000313" key="1">
    <source>
        <dbReference type="EMBL" id="EGD46585.1"/>
    </source>
</evidence>
<comment type="caution">
    <text evidence="1">The sequence shown here is derived from an EMBL/GenBank/DDBJ whole genome shotgun (WGS) entry which is preliminary data.</text>
</comment>
<dbReference type="AlphaFoldDB" id="F1TFW6"/>
<sequence>MNKYEIDAKAIISKGHVVTDVKREMLYITTTRRLSTDFEKENMSLDSYVYVPKTFHLPLRIDISVKIDAPGLYLLFGNGHINFGTPFSDNRRIDDLVVPNCKPRFFHNHIPMNQFTDISVIYGLSSMQILINGEERFYSEKEKYMKSKILKELNNAGFTLKISCSKRTNLLVKSLCITEYDEDLNIVRSNADLPKPLTSNEAVEVGQKPKFDSCISLLPNDIRNEIIKMDSFLLSLRPLKFKRQIDKYGNKISYLASDYGFSYALYTSNDVMYHSLSWYIVTNSKPEFWHRKADMMEETLNKLNETSPEIAERMFLNLNECIACRPCSVKTLYEFNSKKKVACHGKMEFKMSVGDFEDVRAFINTVNDIV</sequence>
<dbReference type="RefSeq" id="WP_004620975.1">
    <property type="nucleotide sequence ID" value="NZ_ACXX02000012.1"/>
</dbReference>
<organism evidence="1 2">
    <name type="scientific">Ruminiclostridium papyrosolvens DSM 2782</name>
    <dbReference type="NCBI Taxonomy" id="588581"/>
    <lineage>
        <taxon>Bacteria</taxon>
        <taxon>Bacillati</taxon>
        <taxon>Bacillota</taxon>
        <taxon>Clostridia</taxon>
        <taxon>Eubacteriales</taxon>
        <taxon>Oscillospiraceae</taxon>
        <taxon>Ruminiclostridium</taxon>
    </lineage>
</organism>
<dbReference type="OrthoDB" id="1888781at2"/>
<proteinExistence type="predicted"/>
<dbReference type="eggNOG" id="ENOG5033SYU">
    <property type="taxonomic scope" value="Bacteria"/>
</dbReference>
<dbReference type="STRING" id="588581.Cpap_0965"/>
<reference evidence="1" key="1">
    <citation type="submission" date="2009-07" db="EMBL/GenBank/DDBJ databases">
        <authorList>
            <consortium name="US DOE Joint Genome Institute (JGI-PGF)"/>
            <person name="Lucas S."/>
            <person name="Copeland A."/>
            <person name="Lapidus A."/>
            <person name="Glavina del Rio T."/>
            <person name="Tice H."/>
            <person name="Bruce D."/>
            <person name="Goodwin L."/>
            <person name="Pitluck S."/>
            <person name="Larimer F."/>
            <person name="Land M.L."/>
            <person name="Mouttaki H."/>
            <person name="He Z."/>
            <person name="Zhou J."/>
            <person name="Hemme C.L."/>
        </authorList>
    </citation>
    <scope>NUCLEOTIDE SEQUENCE [LARGE SCALE GENOMIC DNA]</scope>
    <source>
        <strain evidence="1">DSM 2782</strain>
    </source>
</reference>
<reference evidence="1" key="2">
    <citation type="submission" date="2011-01" db="EMBL/GenBank/DDBJ databases">
        <title>The Non-contiguous Finished genome of Clostridium papyrosolvens.</title>
        <authorList>
            <person name="Lucas S."/>
            <person name="Copeland A."/>
            <person name="Lapidus A."/>
            <person name="Cheng J.-F."/>
            <person name="Goodwin L."/>
            <person name="Pitluck S."/>
            <person name="Misra M."/>
            <person name="Chertkov O."/>
            <person name="Detter J.C."/>
            <person name="Han C."/>
            <person name="Tapia R."/>
            <person name="Land M."/>
            <person name="Hauser L."/>
            <person name="Kyrpides N."/>
            <person name="Ivanova N."/>
            <person name="Pagani I."/>
            <person name="Mouttaki H."/>
            <person name="He Z."/>
            <person name="Zhou J."/>
            <person name="Hemme C.L."/>
            <person name="Woyke T."/>
        </authorList>
    </citation>
    <scope>NUCLEOTIDE SEQUENCE [LARGE SCALE GENOMIC DNA]</scope>
    <source>
        <strain evidence="1">DSM 2782</strain>
    </source>
</reference>
<name>F1TFW6_9FIRM</name>
<evidence type="ECO:0000313" key="2">
    <source>
        <dbReference type="Proteomes" id="UP000003860"/>
    </source>
</evidence>
<gene>
    <name evidence="1" type="ORF">Cpap_0965</name>
</gene>
<accession>F1TFW6</accession>
<dbReference type="Proteomes" id="UP000003860">
    <property type="component" value="Unassembled WGS sequence"/>
</dbReference>
<keyword evidence="2" id="KW-1185">Reference proteome</keyword>
<dbReference type="EMBL" id="ACXX02000012">
    <property type="protein sequence ID" value="EGD46585.1"/>
    <property type="molecule type" value="Genomic_DNA"/>
</dbReference>